<dbReference type="AlphaFoldDB" id="A0A9N9FMU7"/>
<keyword evidence="2" id="KW-1185">Reference proteome</keyword>
<organism evidence="1 2">
    <name type="scientific">Paraglomus brasilianum</name>
    <dbReference type="NCBI Taxonomy" id="144538"/>
    <lineage>
        <taxon>Eukaryota</taxon>
        <taxon>Fungi</taxon>
        <taxon>Fungi incertae sedis</taxon>
        <taxon>Mucoromycota</taxon>
        <taxon>Glomeromycotina</taxon>
        <taxon>Glomeromycetes</taxon>
        <taxon>Paraglomerales</taxon>
        <taxon>Paraglomeraceae</taxon>
        <taxon>Paraglomus</taxon>
    </lineage>
</organism>
<evidence type="ECO:0000313" key="1">
    <source>
        <dbReference type="EMBL" id="CAG8548570.1"/>
    </source>
</evidence>
<dbReference type="EMBL" id="CAJVPI010000543">
    <property type="protein sequence ID" value="CAG8548570.1"/>
    <property type="molecule type" value="Genomic_DNA"/>
</dbReference>
<dbReference type="Proteomes" id="UP000789739">
    <property type="component" value="Unassembled WGS sequence"/>
</dbReference>
<sequence length="377" mass="42897">MNYPINLQTLKSQLDFFEKTLTNKQKVANQAYFQQLIKVELNKLLKSLPKGVDKSEILPFLEENLKGEKNKVIIIATVKELLDGEAKTITSNLIEQKFGGPEKFQDGVYNAKSEVKSTVLLELKPGGVLLEELHDIFGPDKFYPNEGGENVPKGREGKHLIPADKETLWRDKFGSNVEGAEELYEDAKTKGQSYEKTTKNINPLKHLAEEVDQAHDFIVKDIDLQTDLNKFPTNETIEGAYNEKKVPDTINHEEVQKLRDNRINEIKDSKTNYQGISGIEVLKVNKKDIDTEIAKVDSLVKQINSYQFLRDLDANKKVIDEQFKNLKLDLLPLNKANEITKAESRQREVLNYSLVDPKDGGLEEANLKRLTNTLEDD</sequence>
<dbReference type="OrthoDB" id="2444608at2759"/>
<reference evidence="1" key="1">
    <citation type="submission" date="2021-06" db="EMBL/GenBank/DDBJ databases">
        <authorList>
            <person name="Kallberg Y."/>
            <person name="Tangrot J."/>
            <person name="Rosling A."/>
        </authorList>
    </citation>
    <scope>NUCLEOTIDE SEQUENCE</scope>
    <source>
        <strain evidence="1">BR232B</strain>
    </source>
</reference>
<protein>
    <submittedName>
        <fullName evidence="1">1178_t:CDS:1</fullName>
    </submittedName>
</protein>
<name>A0A9N9FMU7_9GLOM</name>
<proteinExistence type="predicted"/>
<evidence type="ECO:0000313" key="2">
    <source>
        <dbReference type="Proteomes" id="UP000789739"/>
    </source>
</evidence>
<gene>
    <name evidence="1" type="ORF">PBRASI_LOCUS4962</name>
</gene>
<accession>A0A9N9FMU7</accession>
<comment type="caution">
    <text evidence="1">The sequence shown here is derived from an EMBL/GenBank/DDBJ whole genome shotgun (WGS) entry which is preliminary data.</text>
</comment>